<protein>
    <recommendedName>
        <fullName evidence="2">SHC SH2 domain-containing protein</fullName>
    </recommendedName>
</protein>
<dbReference type="EMBL" id="CAXLJM020000013">
    <property type="protein sequence ID" value="CAL8078514.1"/>
    <property type="molecule type" value="Genomic_DNA"/>
</dbReference>
<keyword evidence="4" id="KW-1185">Reference proteome</keyword>
<dbReference type="InterPro" id="IPR057508">
    <property type="entry name" value="SHCBP-like_N"/>
</dbReference>
<feature type="domain" description="SHC SH2" evidence="2">
    <location>
        <begin position="192"/>
        <end position="419"/>
    </location>
</feature>
<comment type="caution">
    <text evidence="3">The sequence shown here is derived from an EMBL/GenBank/DDBJ whole genome shotgun (WGS) entry which is preliminary data.</text>
</comment>
<dbReference type="Proteomes" id="UP001642540">
    <property type="component" value="Unassembled WGS sequence"/>
</dbReference>
<feature type="region of interest" description="Disordered" evidence="1">
    <location>
        <begin position="60"/>
        <end position="88"/>
    </location>
</feature>
<feature type="compositionally biased region" description="Basic and acidic residues" evidence="1">
    <location>
        <begin position="24"/>
        <end position="36"/>
    </location>
</feature>
<proteinExistence type="predicted"/>
<evidence type="ECO:0000256" key="1">
    <source>
        <dbReference type="SAM" id="MobiDB-lite"/>
    </source>
</evidence>
<feature type="compositionally biased region" description="Acidic residues" evidence="1">
    <location>
        <begin position="68"/>
        <end position="82"/>
    </location>
</feature>
<sequence>MEESKDVQGVRPMRSESVVEGVVDESKEGGEVRNRSVEDLTQVEDINTRLLSVELEVQKSVLGSCGDQTEDDGETEGNDFEERDGSTTLMHIEDEIEHKDTGDYEEDFQSELSTIDTGTGDFSETEESECGNVGEHSFLDFSPWDSEENTNRFFLWQNNKEFWCNGSKYATAAITYGNECVDTCYRAHSRKPTVKEFWNYYLSKMVPRQSWYAEWKIVNTERRGWPMQYKVKAKLLVKSVIYRSPLAPPKTEIEVVKSYDERYKVGQEVEVAVWQLEPCESGPEFFEEGRTIEEGKAALALARKFFEEYYFPCDTGDFVAYFENCFYERLELIHYLEHVSPTQGTLSNKDRVKIISGIKYYHNLSNVLQDLMNDQVDDDEEEGEDAVHRQESDSKYLTLQMQLDRHKVELRFLLDKTMRALMGAISGSSVAVDEDSTVSSYDYVLVMKSLKPGDLLIVHEILTSCLGDKANENIRVMNDLEEAVRKCNAYSTIFVMSGEYSISGLGRLSAGGAIVGIPVNDVDVTITPTDDVGDVWITVGTDESGVSLNLNNLNFTVDEDCEKSLESVIHVTFGKLTMKDCSVRLHRRLQSTEEEGEKSKLIAVRVSDGASFSQENCKFDGLI</sequence>
<gene>
    <name evidence="3" type="ORF">ODALV1_LOCUS4118</name>
</gene>
<evidence type="ECO:0000313" key="4">
    <source>
        <dbReference type="Proteomes" id="UP001642540"/>
    </source>
</evidence>
<feature type="region of interest" description="Disordered" evidence="1">
    <location>
        <begin position="1"/>
        <end position="36"/>
    </location>
</feature>
<organism evidence="3 4">
    <name type="scientific">Orchesella dallaii</name>
    <dbReference type="NCBI Taxonomy" id="48710"/>
    <lineage>
        <taxon>Eukaryota</taxon>
        <taxon>Metazoa</taxon>
        <taxon>Ecdysozoa</taxon>
        <taxon>Arthropoda</taxon>
        <taxon>Hexapoda</taxon>
        <taxon>Collembola</taxon>
        <taxon>Entomobryomorpha</taxon>
        <taxon>Entomobryoidea</taxon>
        <taxon>Orchesellidae</taxon>
        <taxon>Orchesellinae</taxon>
        <taxon>Orchesella</taxon>
    </lineage>
</organism>
<dbReference type="Pfam" id="PF23762">
    <property type="entry name" value="SHCBP_N"/>
    <property type="match status" value="1"/>
</dbReference>
<accession>A0ABP1PV36</accession>
<name>A0ABP1PV36_9HEXA</name>
<evidence type="ECO:0000259" key="2">
    <source>
        <dbReference type="Pfam" id="PF23762"/>
    </source>
</evidence>
<evidence type="ECO:0000313" key="3">
    <source>
        <dbReference type="EMBL" id="CAL8078514.1"/>
    </source>
</evidence>
<reference evidence="3 4" key="1">
    <citation type="submission" date="2024-08" db="EMBL/GenBank/DDBJ databases">
        <authorList>
            <person name="Cucini C."/>
            <person name="Frati F."/>
        </authorList>
    </citation>
    <scope>NUCLEOTIDE SEQUENCE [LARGE SCALE GENOMIC DNA]</scope>
</reference>